<keyword evidence="6" id="KW-1185">Reference proteome</keyword>
<sequence length="230" mass="26124">MKSYNQFCPIAKAAEIFCERWTALILRDLAGGAMRFSQLQRGVPLASPTLLSKRLKDLEAEGIVERRNASDGRTSTYHLTEAGEEFVPIVMALGVWGQRWSRRELAEHEIDLGLLLWALEKGAHPEYFGQKRTIVELDLVDQPDNKRRWWFLNEDGRCELCLTRPDQQAQVYVSVSLADIIRVWRGDVALSRAIGDGVMEVHGEKELRQAFRHWLAIVPIADVPSMRAAG</sequence>
<evidence type="ECO:0000259" key="4">
    <source>
        <dbReference type="PROSITE" id="PS51118"/>
    </source>
</evidence>
<evidence type="ECO:0000313" key="6">
    <source>
        <dbReference type="Proteomes" id="UP000433101"/>
    </source>
</evidence>
<dbReference type="GO" id="GO:0003677">
    <property type="term" value="F:DNA binding"/>
    <property type="evidence" value="ECO:0007669"/>
    <property type="project" value="UniProtKB-KW"/>
</dbReference>
<dbReference type="RefSeq" id="WP_160774130.1">
    <property type="nucleotide sequence ID" value="NZ_WUMV01000001.1"/>
</dbReference>
<proteinExistence type="predicted"/>
<dbReference type="Proteomes" id="UP000433101">
    <property type="component" value="Unassembled WGS sequence"/>
</dbReference>
<name>A0A7X3LRS2_9HYPH</name>
<dbReference type="EMBL" id="WUMV01000001">
    <property type="protein sequence ID" value="MXN63912.1"/>
    <property type="molecule type" value="Genomic_DNA"/>
</dbReference>
<feature type="domain" description="HTH hxlR-type" evidence="4">
    <location>
        <begin position="8"/>
        <end position="105"/>
    </location>
</feature>
<dbReference type="InterPro" id="IPR036390">
    <property type="entry name" value="WH_DNA-bd_sf"/>
</dbReference>
<evidence type="ECO:0000256" key="2">
    <source>
        <dbReference type="ARBA" id="ARBA00023125"/>
    </source>
</evidence>
<accession>A0A7X3LRS2</accession>
<organism evidence="5 6">
    <name type="scientific">Stappia sediminis</name>
    <dbReference type="NCBI Taxonomy" id="2692190"/>
    <lineage>
        <taxon>Bacteria</taxon>
        <taxon>Pseudomonadati</taxon>
        <taxon>Pseudomonadota</taxon>
        <taxon>Alphaproteobacteria</taxon>
        <taxon>Hyphomicrobiales</taxon>
        <taxon>Stappiaceae</taxon>
        <taxon>Stappia</taxon>
    </lineage>
</organism>
<dbReference type="SUPFAM" id="SSF46785">
    <property type="entry name" value="Winged helix' DNA-binding domain"/>
    <property type="match status" value="1"/>
</dbReference>
<dbReference type="PANTHER" id="PTHR33204">
    <property type="entry name" value="TRANSCRIPTIONAL REGULATOR, MARR FAMILY"/>
    <property type="match status" value="1"/>
</dbReference>
<dbReference type="InterPro" id="IPR036388">
    <property type="entry name" value="WH-like_DNA-bd_sf"/>
</dbReference>
<evidence type="ECO:0000256" key="3">
    <source>
        <dbReference type="ARBA" id="ARBA00023163"/>
    </source>
</evidence>
<keyword evidence="1" id="KW-0805">Transcription regulation</keyword>
<dbReference type="PROSITE" id="PS51118">
    <property type="entry name" value="HTH_HXLR"/>
    <property type="match status" value="1"/>
</dbReference>
<evidence type="ECO:0000256" key="1">
    <source>
        <dbReference type="ARBA" id="ARBA00023015"/>
    </source>
</evidence>
<protein>
    <submittedName>
        <fullName evidence="5">Transcriptional regulator</fullName>
    </submittedName>
</protein>
<comment type="caution">
    <text evidence="5">The sequence shown here is derived from an EMBL/GenBank/DDBJ whole genome shotgun (WGS) entry which is preliminary data.</text>
</comment>
<evidence type="ECO:0000313" key="5">
    <source>
        <dbReference type="EMBL" id="MXN63912.1"/>
    </source>
</evidence>
<gene>
    <name evidence="5" type="ORF">GR183_03265</name>
</gene>
<dbReference type="CDD" id="cd00090">
    <property type="entry name" value="HTH_ARSR"/>
    <property type="match status" value="1"/>
</dbReference>
<dbReference type="PANTHER" id="PTHR33204:SF18">
    <property type="entry name" value="TRANSCRIPTIONAL REGULATORY PROTEIN"/>
    <property type="match status" value="1"/>
</dbReference>
<dbReference type="Pfam" id="PF01638">
    <property type="entry name" value="HxlR"/>
    <property type="match status" value="1"/>
</dbReference>
<keyword evidence="3" id="KW-0804">Transcription</keyword>
<dbReference type="InterPro" id="IPR036527">
    <property type="entry name" value="SCP2_sterol-bd_dom_sf"/>
</dbReference>
<dbReference type="Gene3D" id="1.10.10.10">
    <property type="entry name" value="Winged helix-like DNA-binding domain superfamily/Winged helix DNA-binding domain"/>
    <property type="match status" value="1"/>
</dbReference>
<dbReference type="GO" id="GO:0006355">
    <property type="term" value="P:regulation of DNA-templated transcription"/>
    <property type="evidence" value="ECO:0007669"/>
    <property type="project" value="UniProtKB-ARBA"/>
</dbReference>
<dbReference type="InterPro" id="IPR011991">
    <property type="entry name" value="ArsR-like_HTH"/>
</dbReference>
<dbReference type="AlphaFoldDB" id="A0A7X3LRS2"/>
<keyword evidence="2" id="KW-0238">DNA-binding</keyword>
<dbReference type="InterPro" id="IPR002577">
    <property type="entry name" value="HTH_HxlR"/>
</dbReference>
<reference evidence="5 6" key="1">
    <citation type="submission" date="2019-12" db="EMBL/GenBank/DDBJ databases">
        <authorList>
            <person name="Li M."/>
        </authorList>
    </citation>
    <scope>NUCLEOTIDE SEQUENCE [LARGE SCALE GENOMIC DNA]</scope>
    <source>
        <strain evidence="5 6">GBMRC 2046</strain>
    </source>
</reference>
<dbReference type="SUPFAM" id="SSF55718">
    <property type="entry name" value="SCP-like"/>
    <property type="match status" value="1"/>
</dbReference>